<proteinExistence type="predicted"/>
<dbReference type="EMBL" id="JACHIV010000001">
    <property type="protein sequence ID" value="MBB5067390.1"/>
    <property type="molecule type" value="Genomic_DNA"/>
</dbReference>
<evidence type="ECO:0000313" key="3">
    <source>
        <dbReference type="Proteomes" id="UP000580474"/>
    </source>
</evidence>
<keyword evidence="1" id="KW-0812">Transmembrane</keyword>
<organism evidence="2 3">
    <name type="scientific">Saccharopolyspora gloriosae</name>
    <dbReference type="NCBI Taxonomy" id="455344"/>
    <lineage>
        <taxon>Bacteria</taxon>
        <taxon>Bacillati</taxon>
        <taxon>Actinomycetota</taxon>
        <taxon>Actinomycetes</taxon>
        <taxon>Pseudonocardiales</taxon>
        <taxon>Pseudonocardiaceae</taxon>
        <taxon>Saccharopolyspora</taxon>
    </lineage>
</organism>
<dbReference type="AlphaFoldDB" id="A0A840N5Y3"/>
<reference evidence="2 3" key="1">
    <citation type="submission" date="2020-08" db="EMBL/GenBank/DDBJ databases">
        <title>Sequencing the genomes of 1000 actinobacteria strains.</title>
        <authorList>
            <person name="Klenk H.-P."/>
        </authorList>
    </citation>
    <scope>NUCLEOTIDE SEQUENCE [LARGE SCALE GENOMIC DNA]</scope>
    <source>
        <strain evidence="2 3">DSM 45582</strain>
    </source>
</reference>
<protein>
    <submittedName>
        <fullName evidence="2">Uncharacterized protein</fullName>
    </submittedName>
</protein>
<evidence type="ECO:0000313" key="2">
    <source>
        <dbReference type="EMBL" id="MBB5067390.1"/>
    </source>
</evidence>
<sequence length="65" mass="6667">MFPTVHFALTGRSLLVLLGLVVGALLVLAGVWVFISPGYAIGGGLALILLVRGAIALITPSNPQQ</sequence>
<name>A0A840N5Y3_9PSEU</name>
<dbReference type="RefSeq" id="WP_184476882.1">
    <property type="nucleotide sequence ID" value="NZ_JACHIV010000001.1"/>
</dbReference>
<accession>A0A840N5Y3</accession>
<feature type="transmembrane region" description="Helical" evidence="1">
    <location>
        <begin position="41"/>
        <end position="59"/>
    </location>
</feature>
<evidence type="ECO:0000256" key="1">
    <source>
        <dbReference type="SAM" id="Phobius"/>
    </source>
</evidence>
<feature type="transmembrane region" description="Helical" evidence="1">
    <location>
        <begin position="12"/>
        <end position="35"/>
    </location>
</feature>
<keyword evidence="3" id="KW-1185">Reference proteome</keyword>
<comment type="caution">
    <text evidence="2">The sequence shown here is derived from an EMBL/GenBank/DDBJ whole genome shotgun (WGS) entry which is preliminary data.</text>
</comment>
<keyword evidence="1" id="KW-1133">Transmembrane helix</keyword>
<dbReference type="Proteomes" id="UP000580474">
    <property type="component" value="Unassembled WGS sequence"/>
</dbReference>
<gene>
    <name evidence="2" type="ORF">BJ969_000478</name>
</gene>
<keyword evidence="1" id="KW-0472">Membrane</keyword>